<protein>
    <recommendedName>
        <fullName evidence="3">Tail protein</fullName>
    </recommendedName>
</protein>
<organism evidence="1 2">
    <name type="scientific">Sphingomonas melonis</name>
    <dbReference type="NCBI Taxonomy" id="152682"/>
    <lineage>
        <taxon>Bacteria</taxon>
        <taxon>Pseudomonadati</taxon>
        <taxon>Pseudomonadota</taxon>
        <taxon>Alphaproteobacteria</taxon>
        <taxon>Sphingomonadales</taxon>
        <taxon>Sphingomonadaceae</taxon>
        <taxon>Sphingomonas</taxon>
    </lineage>
</organism>
<keyword evidence="2" id="KW-1185">Reference proteome</keyword>
<dbReference type="InterPro" id="IPR010064">
    <property type="entry name" value="HK97-gp10_tail"/>
</dbReference>
<comment type="caution">
    <text evidence="1">The sequence shown here is derived from an EMBL/GenBank/DDBJ whole genome shotgun (WGS) entry which is preliminary data.</text>
</comment>
<proteinExistence type="predicted"/>
<evidence type="ECO:0000313" key="2">
    <source>
        <dbReference type="Proteomes" id="UP000517753"/>
    </source>
</evidence>
<name>A0A7Y9K304_9SPHN</name>
<dbReference type="AlphaFoldDB" id="A0A7Y9K304"/>
<dbReference type="RefSeq" id="WP_179509825.1">
    <property type="nucleotide sequence ID" value="NZ_JACCBY010000005.1"/>
</dbReference>
<accession>A0A7Y9K304</accession>
<evidence type="ECO:0008006" key="3">
    <source>
        <dbReference type="Google" id="ProtNLM"/>
    </source>
</evidence>
<sequence length="173" mass="19411">MSKVKGARAFRKRLKQLPDAVSAEIVDVLNEGGQKIRAAMQARARRRTGQLAAGVKYKVLPKTLRLQVGLLGTKRGRAKLFYGFILDKGRKAQTVTVTRYNRGARAKDVGRFKLGSNGQKSAHLVSTYQLRVKARKGDYFVSGRYRELRGIINQRANHVFDRALRRIGDGGRD</sequence>
<dbReference type="EMBL" id="JACCBY010000005">
    <property type="protein sequence ID" value="NYD91397.1"/>
    <property type="molecule type" value="Genomic_DNA"/>
</dbReference>
<dbReference type="Pfam" id="PF04883">
    <property type="entry name" value="HK97-gp10_like"/>
    <property type="match status" value="1"/>
</dbReference>
<dbReference type="Proteomes" id="UP000517753">
    <property type="component" value="Unassembled WGS sequence"/>
</dbReference>
<gene>
    <name evidence="1" type="ORF">HD841_003205</name>
</gene>
<reference evidence="1 2" key="1">
    <citation type="submission" date="2020-08" db="EMBL/GenBank/DDBJ databases">
        <title>The Agave Microbiome: Exploring the role of microbial communities in plant adaptations to desert environments.</title>
        <authorList>
            <person name="Partida-Martinez L.P."/>
        </authorList>
    </citation>
    <scope>NUCLEOTIDE SEQUENCE [LARGE SCALE GENOMIC DNA]</scope>
    <source>
        <strain evidence="1 2">AS2.3</strain>
    </source>
</reference>
<evidence type="ECO:0000313" key="1">
    <source>
        <dbReference type="EMBL" id="NYD91397.1"/>
    </source>
</evidence>